<dbReference type="RefSeq" id="WP_223792544.1">
    <property type="nucleotide sequence ID" value="NZ_JAIOUQ010000017.1"/>
</dbReference>
<protein>
    <submittedName>
        <fullName evidence="2">Uncharacterized protein</fullName>
    </submittedName>
</protein>
<organism evidence="2 3">
    <name type="scientific">Methanobacterium spitsbergense</name>
    <dbReference type="NCBI Taxonomy" id="2874285"/>
    <lineage>
        <taxon>Archaea</taxon>
        <taxon>Methanobacteriati</taxon>
        <taxon>Methanobacteriota</taxon>
        <taxon>Methanomada group</taxon>
        <taxon>Methanobacteria</taxon>
        <taxon>Methanobacteriales</taxon>
        <taxon>Methanobacteriaceae</taxon>
        <taxon>Methanobacterium</taxon>
    </lineage>
</organism>
<accession>A0A8T5V5S6</accession>
<proteinExistence type="predicted"/>
<gene>
    <name evidence="2" type="ORF">K8N75_13250</name>
</gene>
<feature type="region of interest" description="Disordered" evidence="1">
    <location>
        <begin position="1"/>
        <end position="21"/>
    </location>
</feature>
<evidence type="ECO:0000313" key="3">
    <source>
        <dbReference type="Proteomes" id="UP000825933"/>
    </source>
</evidence>
<dbReference type="Proteomes" id="UP000825933">
    <property type="component" value="Unassembled WGS sequence"/>
</dbReference>
<comment type="caution">
    <text evidence="2">The sequence shown here is derived from an EMBL/GenBank/DDBJ whole genome shotgun (WGS) entry which is preliminary data.</text>
</comment>
<sequence>MPKKKEELEQPVKKQEEKPIEQPVKEVIVEKPIEVKDLSQTERSNLIEQVKQQDIQDHLDAEKQRIESTICPKCKKSLKLNAEDYLKEGNTPKIVECPNCERLIRAYVRYPGPIEIFKAEITTKSRGYAFATQKPGLWSDKDTVKWIEQEVERSDNGKSSLSAEGQKLFRIQQLILKKQKVIK</sequence>
<dbReference type="AlphaFoldDB" id="A0A8T5V5S6"/>
<evidence type="ECO:0000313" key="2">
    <source>
        <dbReference type="EMBL" id="MBZ2167005.1"/>
    </source>
</evidence>
<evidence type="ECO:0000256" key="1">
    <source>
        <dbReference type="SAM" id="MobiDB-lite"/>
    </source>
</evidence>
<keyword evidence="3" id="KW-1185">Reference proteome</keyword>
<reference evidence="3" key="1">
    <citation type="journal article" date="2022" name="Microbiol. Resour. Announc.">
        <title>Draft Genome Sequence of a Methanogenic Archaeon from West Spitsbergen Permafrost.</title>
        <authorList>
            <person name="Trubitsyn V."/>
            <person name="Rivkina E."/>
            <person name="Shcherbakova V."/>
        </authorList>
    </citation>
    <scope>NUCLEOTIDE SEQUENCE [LARGE SCALE GENOMIC DNA]</scope>
    <source>
        <strain evidence="3">VT</strain>
    </source>
</reference>
<name>A0A8T5V5S6_9EURY</name>
<dbReference type="EMBL" id="JAIOUQ010000017">
    <property type="protein sequence ID" value="MBZ2167005.1"/>
    <property type="molecule type" value="Genomic_DNA"/>
</dbReference>